<evidence type="ECO:0000313" key="1">
    <source>
        <dbReference type="EMBL" id="KUG20991.1"/>
    </source>
</evidence>
<reference evidence="1" key="1">
    <citation type="journal article" date="2015" name="Proc. Natl. Acad. Sci. U.S.A.">
        <title>Networks of energetic and metabolic interactions define dynamics in microbial communities.</title>
        <authorList>
            <person name="Embree M."/>
            <person name="Liu J.K."/>
            <person name="Al-Bassam M.M."/>
            <person name="Zengler K."/>
        </authorList>
    </citation>
    <scope>NUCLEOTIDE SEQUENCE</scope>
</reference>
<dbReference type="EMBL" id="LNQE01001117">
    <property type="protein sequence ID" value="KUG20991.1"/>
    <property type="molecule type" value="Genomic_DNA"/>
</dbReference>
<comment type="caution">
    <text evidence="1">The sequence shown here is derived from an EMBL/GenBank/DDBJ whole genome shotgun (WGS) entry which is preliminary data.</text>
</comment>
<gene>
    <name evidence="1" type="ORF">ASZ90_009257</name>
</gene>
<sequence length="50" mass="5661">MQILAVFFLTVAYTVMLAPGLLSLRSPEDTIGYPSFPYWNCPSSRWSVAY</sequence>
<accession>A0A0W8FJ93</accession>
<organism evidence="1">
    <name type="scientific">hydrocarbon metagenome</name>
    <dbReference type="NCBI Taxonomy" id="938273"/>
    <lineage>
        <taxon>unclassified sequences</taxon>
        <taxon>metagenomes</taxon>
        <taxon>ecological metagenomes</taxon>
    </lineage>
</organism>
<proteinExistence type="predicted"/>
<dbReference type="AlphaFoldDB" id="A0A0W8FJ93"/>
<name>A0A0W8FJ93_9ZZZZ</name>
<protein>
    <submittedName>
        <fullName evidence="1">Uncharacterized protein</fullName>
    </submittedName>
</protein>